<feature type="domain" description="WW" evidence="8">
    <location>
        <begin position="107"/>
        <end position="140"/>
    </location>
</feature>
<dbReference type="PRINTS" id="PR00499">
    <property type="entry name" value="P67PHOX"/>
</dbReference>
<feature type="compositionally biased region" description="Low complexity" evidence="5">
    <location>
        <begin position="96"/>
        <end position="108"/>
    </location>
</feature>
<evidence type="ECO:0000256" key="3">
    <source>
        <dbReference type="PROSITE-ProRule" id="PRU00168"/>
    </source>
</evidence>
<dbReference type="GO" id="GO:0005085">
    <property type="term" value="F:guanyl-nucleotide exchange factor activity"/>
    <property type="evidence" value="ECO:0007669"/>
    <property type="project" value="UniProtKB-KW"/>
</dbReference>
<dbReference type="InterPro" id="IPR001452">
    <property type="entry name" value="SH3_domain"/>
</dbReference>
<evidence type="ECO:0000259" key="6">
    <source>
        <dbReference type="PROSITE" id="PS50002"/>
    </source>
</evidence>
<dbReference type="Gene3D" id="1.10.840.10">
    <property type="entry name" value="Ras guanine-nucleotide exchange factors catalytic domain"/>
    <property type="match status" value="1"/>
</dbReference>
<dbReference type="InterPro" id="IPR036020">
    <property type="entry name" value="WW_dom_sf"/>
</dbReference>
<dbReference type="EMBL" id="MCFG01000001">
    <property type="protein sequence ID" value="ORX88240.1"/>
    <property type="molecule type" value="Genomic_DNA"/>
</dbReference>
<dbReference type="Proteomes" id="UP000193944">
    <property type="component" value="Unassembled WGS sequence"/>
</dbReference>
<dbReference type="CDD" id="cd00201">
    <property type="entry name" value="WW"/>
    <property type="match status" value="1"/>
</dbReference>
<dbReference type="SMART" id="SM00147">
    <property type="entry name" value="RasGEF"/>
    <property type="match status" value="1"/>
</dbReference>
<organism evidence="10 11">
    <name type="scientific">Anaeromyces robustus</name>
    <dbReference type="NCBI Taxonomy" id="1754192"/>
    <lineage>
        <taxon>Eukaryota</taxon>
        <taxon>Fungi</taxon>
        <taxon>Fungi incertae sedis</taxon>
        <taxon>Chytridiomycota</taxon>
        <taxon>Chytridiomycota incertae sedis</taxon>
        <taxon>Neocallimastigomycetes</taxon>
        <taxon>Neocallimastigales</taxon>
        <taxon>Neocallimastigaceae</taxon>
        <taxon>Anaeromyces</taxon>
    </lineage>
</organism>
<evidence type="ECO:0000256" key="4">
    <source>
        <dbReference type="PROSITE-ProRule" id="PRU00192"/>
    </source>
</evidence>
<evidence type="ECO:0000256" key="2">
    <source>
        <dbReference type="ARBA" id="ARBA00022658"/>
    </source>
</evidence>
<dbReference type="PROSITE" id="PS50009">
    <property type="entry name" value="RASGEF_CAT"/>
    <property type="match status" value="1"/>
</dbReference>
<sequence length="1039" mass="118357">MSSHVEAKFDFEAQDESQLSFKQGDIIQVISRLSSGWWDGICNGKRGWFPSNYVQDVDVSQRQSMPMGQRSDIAYDVNNPEELEDGELASGRRHASISSRRSGDSASRLPPQWGKRTTYDGQVYYFNTVTDETCWDIDEINPETGELMTSSGRSSIPPERPPSATGTNPPSGNPDYRSTTARILESDLTWNLLLQEITHSVHLLNQSAELKRKELYVQQSTTIVEIIRLMLYASGTVNHDIQQYPNYRILKQQNKSIMHALNLLVFATKTASQVWPPPDAAIRMQQAANDVLGAVRQFIGSAQDVDIKLDKSLIDIRPEEKRENQEENTQASSELLAQLEQCSQEIYASTKQLVATLRQPEFQTSYLITQTRSIVTDVGKFLSVVDEIQCDDMNAEVTRDFKVNRIALCNNISGLVMAAQNAVHPIRPNNVNEQVILGAGLVEKGVKDFMLSVKYLLQEKEADEQERYQRMFNEYNRRPSAVSEHINQQYYMDPQMRNRGRRALSLSAINSNLNDIPENGDKCASAQEDNRERSYSQRNLSNGMTSPSHSLEQQLAEFNINDQPGDGRYNERKTSTSSKNKLKQLLGDVPTDSIVPMQDINTKPWYLNYDYGQKDIVFNMEGKVKGATFPALIERLTIHDSPDSGFTQTFLLTYRSFASSMEVIDALIKRFCIKPPPQLTNPQDLKIWNEKKAMPIRLRVCNVLKSWIETYSLDLQGNSDDAKALEMIRSFFSTKTNSEHANLANTILKVLEKRDTGKGKKLLLNFSKEAPPPILPKNLNYIKFLDIDPLEIARQLTIMESKTYSLIQPIECLNKAWSDKDNSPAVNVKAMIEFSNKTTGWVATAILKESDIKRRCNVLKHFILVADKCYTLNNFNTVMSILAGFNSSPIHRLKRTWELLSNKMTQTFENLEKVINPQKNYAQYRENLHSVNPPCVPFLGVYLTDLTFIEDGNTNVLKKNNQLINFSKQTKTAEVIREIQQYQNQPYNLNPVKEIADFILRSINEVVDETTLYNMSLILEPREREDEVIARKLQESGFL</sequence>
<proteinExistence type="predicted"/>
<dbReference type="InterPro" id="IPR056685">
    <property type="entry name" value="DUF7783"/>
</dbReference>
<name>A0A1Y1XR67_9FUNG</name>
<dbReference type="PROSITE" id="PS50212">
    <property type="entry name" value="RASGEF_NTER"/>
    <property type="match status" value="1"/>
</dbReference>
<comment type="caution">
    <text evidence="10">The sequence shown here is derived from an EMBL/GenBank/DDBJ whole genome shotgun (WGS) entry which is preliminary data.</text>
</comment>
<evidence type="ECO:0000259" key="9">
    <source>
        <dbReference type="PROSITE" id="PS50212"/>
    </source>
</evidence>
<dbReference type="FunFam" id="2.30.30.40:FF:000072">
    <property type="entry name" value="Unconventional Myosin IB"/>
    <property type="match status" value="1"/>
</dbReference>
<dbReference type="SUPFAM" id="SSF50044">
    <property type="entry name" value="SH3-domain"/>
    <property type="match status" value="1"/>
</dbReference>
<dbReference type="Gene3D" id="2.30.30.40">
    <property type="entry name" value="SH3 Domains"/>
    <property type="match status" value="1"/>
</dbReference>
<dbReference type="PROSITE" id="PS50020">
    <property type="entry name" value="WW_DOMAIN_2"/>
    <property type="match status" value="1"/>
</dbReference>
<evidence type="ECO:0000256" key="5">
    <source>
        <dbReference type="SAM" id="MobiDB-lite"/>
    </source>
</evidence>
<dbReference type="PRINTS" id="PR00452">
    <property type="entry name" value="SH3DOMAIN"/>
</dbReference>
<dbReference type="Pfam" id="PF00618">
    <property type="entry name" value="RasGEF_N"/>
    <property type="match status" value="1"/>
</dbReference>
<dbReference type="GO" id="GO:0007265">
    <property type="term" value="P:Ras protein signal transduction"/>
    <property type="evidence" value="ECO:0007669"/>
    <property type="project" value="TreeGrafter"/>
</dbReference>
<evidence type="ECO:0000313" key="10">
    <source>
        <dbReference type="EMBL" id="ORX88240.1"/>
    </source>
</evidence>
<dbReference type="PROSITE" id="PS50002">
    <property type="entry name" value="SH3"/>
    <property type="match status" value="1"/>
</dbReference>
<feature type="domain" description="Ras-GEF" evidence="7">
    <location>
        <begin position="788"/>
        <end position="1022"/>
    </location>
</feature>
<dbReference type="GO" id="GO:0005886">
    <property type="term" value="C:plasma membrane"/>
    <property type="evidence" value="ECO:0007669"/>
    <property type="project" value="TreeGrafter"/>
</dbReference>
<dbReference type="Gene3D" id="1.20.870.10">
    <property type="entry name" value="Son of sevenless (SoS) protein Chain: S domain 1"/>
    <property type="match status" value="1"/>
</dbReference>
<dbReference type="CDD" id="cd06224">
    <property type="entry name" value="REM"/>
    <property type="match status" value="1"/>
</dbReference>
<dbReference type="OrthoDB" id="546434at2759"/>
<reference evidence="10 11" key="1">
    <citation type="submission" date="2016-08" db="EMBL/GenBank/DDBJ databases">
        <title>A Parts List for Fungal Cellulosomes Revealed by Comparative Genomics.</title>
        <authorList>
            <consortium name="DOE Joint Genome Institute"/>
            <person name="Haitjema C.H."/>
            <person name="Gilmore S.P."/>
            <person name="Henske J.K."/>
            <person name="Solomon K.V."/>
            <person name="De Groot R."/>
            <person name="Kuo A."/>
            <person name="Mondo S.J."/>
            <person name="Salamov A.A."/>
            <person name="Labutti K."/>
            <person name="Zhao Z."/>
            <person name="Chiniquy J."/>
            <person name="Barry K."/>
            <person name="Brewer H.M."/>
            <person name="Purvine S.O."/>
            <person name="Wright A.T."/>
            <person name="Boxma B."/>
            <person name="Van Alen T."/>
            <person name="Hackstein J.H."/>
            <person name="Baker S.E."/>
            <person name="Grigoriev I.V."/>
            <person name="O'Malley M.A."/>
        </authorList>
    </citation>
    <scope>NUCLEOTIDE SEQUENCE [LARGE SCALE GENOMIC DNA]</scope>
    <source>
        <strain evidence="10 11">S4</strain>
    </source>
</reference>
<dbReference type="SUPFAM" id="SSF48366">
    <property type="entry name" value="Ras GEF"/>
    <property type="match status" value="1"/>
</dbReference>
<dbReference type="InterPro" id="IPR023578">
    <property type="entry name" value="Ras_GEF_dom_sf"/>
</dbReference>
<dbReference type="CDD" id="cd00155">
    <property type="entry name" value="RasGEF"/>
    <property type="match status" value="1"/>
</dbReference>
<dbReference type="SMART" id="SM00456">
    <property type="entry name" value="WW"/>
    <property type="match status" value="1"/>
</dbReference>
<evidence type="ECO:0000313" key="11">
    <source>
        <dbReference type="Proteomes" id="UP000193944"/>
    </source>
</evidence>
<dbReference type="Pfam" id="PF00617">
    <property type="entry name" value="RasGEF"/>
    <property type="match status" value="1"/>
</dbReference>
<feature type="domain" description="N-terminal Ras-GEF" evidence="9">
    <location>
        <begin position="620"/>
        <end position="755"/>
    </location>
</feature>
<feature type="region of interest" description="Disordered" evidence="5">
    <location>
        <begin position="515"/>
        <end position="581"/>
    </location>
</feature>
<feature type="compositionally biased region" description="Polar residues" evidence="5">
    <location>
        <begin position="536"/>
        <end position="553"/>
    </location>
</feature>
<dbReference type="InterPro" id="IPR008937">
    <property type="entry name" value="Ras-like_GEF"/>
</dbReference>
<dbReference type="InterPro" id="IPR036028">
    <property type="entry name" value="SH3-like_dom_sf"/>
</dbReference>
<dbReference type="InterPro" id="IPR001202">
    <property type="entry name" value="WW_dom"/>
</dbReference>
<dbReference type="PANTHER" id="PTHR23113:SF368">
    <property type="entry name" value="CELL DIVISION CONTROL PROTEIN 25"/>
    <property type="match status" value="1"/>
</dbReference>
<feature type="region of interest" description="Disordered" evidence="5">
    <location>
        <begin position="144"/>
        <end position="177"/>
    </location>
</feature>
<dbReference type="PROSITE" id="PS00720">
    <property type="entry name" value="RASGEF"/>
    <property type="match status" value="1"/>
</dbReference>
<dbReference type="InterPro" id="IPR001895">
    <property type="entry name" value="RASGEF_cat_dom"/>
</dbReference>
<dbReference type="Gene3D" id="2.20.70.10">
    <property type="match status" value="1"/>
</dbReference>
<keyword evidence="1 4" id="KW-0728">SH3 domain</keyword>
<dbReference type="SUPFAM" id="SSF51045">
    <property type="entry name" value="WW domain"/>
    <property type="match status" value="1"/>
</dbReference>
<dbReference type="InterPro" id="IPR019804">
    <property type="entry name" value="Ras_G-nucl-exch_fac_CS"/>
</dbReference>
<dbReference type="InterPro" id="IPR036964">
    <property type="entry name" value="RASGEF_cat_dom_sf"/>
</dbReference>
<keyword evidence="2 3" id="KW-0344">Guanine-nucleotide releasing factor</keyword>
<dbReference type="STRING" id="1754192.A0A1Y1XR67"/>
<keyword evidence="11" id="KW-1185">Reference proteome</keyword>
<evidence type="ECO:0000256" key="1">
    <source>
        <dbReference type="ARBA" id="ARBA00022443"/>
    </source>
</evidence>
<evidence type="ECO:0000259" key="7">
    <source>
        <dbReference type="PROSITE" id="PS50009"/>
    </source>
</evidence>
<feature type="region of interest" description="Disordered" evidence="5">
    <location>
        <begin position="85"/>
        <end position="114"/>
    </location>
</feature>
<protein>
    <submittedName>
        <fullName evidence="10">Ras GEF</fullName>
    </submittedName>
</protein>
<dbReference type="InterPro" id="IPR000651">
    <property type="entry name" value="Ras-like_Gua-exchang_fac_N"/>
</dbReference>
<dbReference type="PANTHER" id="PTHR23113">
    <property type="entry name" value="GUANINE NUCLEOTIDE EXCHANGE FACTOR"/>
    <property type="match status" value="1"/>
</dbReference>
<feature type="compositionally biased region" description="Polar residues" evidence="5">
    <location>
        <begin position="164"/>
        <end position="177"/>
    </location>
</feature>
<dbReference type="Pfam" id="PF00397">
    <property type="entry name" value="WW"/>
    <property type="match status" value="1"/>
</dbReference>
<feature type="domain" description="SH3" evidence="6">
    <location>
        <begin position="1"/>
        <end position="59"/>
    </location>
</feature>
<dbReference type="CDD" id="cd11883">
    <property type="entry name" value="SH3_Sdc25"/>
    <property type="match status" value="1"/>
</dbReference>
<evidence type="ECO:0000259" key="8">
    <source>
        <dbReference type="PROSITE" id="PS50020"/>
    </source>
</evidence>
<dbReference type="Pfam" id="PF25006">
    <property type="entry name" value="DUF7783"/>
    <property type="match status" value="1"/>
</dbReference>
<reference evidence="10 11" key="2">
    <citation type="submission" date="2016-08" db="EMBL/GenBank/DDBJ databases">
        <title>Pervasive Adenine N6-methylation of Active Genes in Fungi.</title>
        <authorList>
            <consortium name="DOE Joint Genome Institute"/>
            <person name="Mondo S.J."/>
            <person name="Dannebaum R.O."/>
            <person name="Kuo R.C."/>
            <person name="Labutti K."/>
            <person name="Haridas S."/>
            <person name="Kuo A."/>
            <person name="Salamov A."/>
            <person name="Ahrendt S.R."/>
            <person name="Lipzen A."/>
            <person name="Sullivan W."/>
            <person name="Andreopoulos W.B."/>
            <person name="Clum A."/>
            <person name="Lindquist E."/>
            <person name="Daum C."/>
            <person name="Ramamoorthy G.K."/>
            <person name="Gryganskyi A."/>
            <person name="Culley D."/>
            <person name="Magnuson J.K."/>
            <person name="James T.Y."/>
            <person name="O'Malley M.A."/>
            <person name="Stajich J.E."/>
            <person name="Spatafora J.W."/>
            <person name="Visel A."/>
            <person name="Grigoriev I.V."/>
        </authorList>
    </citation>
    <scope>NUCLEOTIDE SEQUENCE [LARGE SCALE GENOMIC DNA]</scope>
    <source>
        <strain evidence="10 11">S4</strain>
    </source>
</reference>
<dbReference type="Pfam" id="PF00018">
    <property type="entry name" value="SH3_1"/>
    <property type="match status" value="1"/>
</dbReference>
<dbReference type="AlphaFoldDB" id="A0A1Y1XR67"/>
<gene>
    <name evidence="10" type="ORF">BCR32DRAFT_273796</name>
</gene>
<dbReference type="SMART" id="SM00326">
    <property type="entry name" value="SH3"/>
    <property type="match status" value="1"/>
</dbReference>
<accession>A0A1Y1XR67</accession>
<dbReference type="SMART" id="SM00229">
    <property type="entry name" value="RasGEFN"/>
    <property type="match status" value="1"/>
</dbReference>